<proteinExistence type="predicted"/>
<organism evidence="2 3">
    <name type="scientific">Phytophthora cactorum</name>
    <dbReference type="NCBI Taxonomy" id="29920"/>
    <lineage>
        <taxon>Eukaryota</taxon>
        <taxon>Sar</taxon>
        <taxon>Stramenopiles</taxon>
        <taxon>Oomycota</taxon>
        <taxon>Peronosporomycetes</taxon>
        <taxon>Peronosporales</taxon>
        <taxon>Peronosporaceae</taxon>
        <taxon>Phytophthora</taxon>
    </lineage>
</organism>
<accession>A0A8T1TWE0</accession>
<dbReference type="EMBL" id="JAENGZ010001423">
    <property type="protein sequence ID" value="KAG6948175.1"/>
    <property type="molecule type" value="Genomic_DNA"/>
</dbReference>
<feature type="non-terminal residue" evidence="2">
    <location>
        <position position="1"/>
    </location>
</feature>
<dbReference type="OrthoDB" id="116233at2759"/>
<protein>
    <submittedName>
        <fullName evidence="2">Uncharacterized protein</fullName>
    </submittedName>
</protein>
<dbReference type="Proteomes" id="UP000688947">
    <property type="component" value="Unassembled WGS sequence"/>
</dbReference>
<evidence type="ECO:0000313" key="2">
    <source>
        <dbReference type="EMBL" id="KAG6948175.1"/>
    </source>
</evidence>
<dbReference type="AlphaFoldDB" id="A0A8T1TWE0"/>
<feature type="region of interest" description="Disordered" evidence="1">
    <location>
        <begin position="123"/>
        <end position="152"/>
    </location>
</feature>
<name>A0A8T1TWE0_9STRA</name>
<evidence type="ECO:0000256" key="1">
    <source>
        <dbReference type="SAM" id="MobiDB-lite"/>
    </source>
</evidence>
<evidence type="ECO:0000313" key="3">
    <source>
        <dbReference type="Proteomes" id="UP000688947"/>
    </source>
</evidence>
<gene>
    <name evidence="2" type="ORF">JG687_00015643</name>
</gene>
<comment type="caution">
    <text evidence="2">The sequence shown here is derived from an EMBL/GenBank/DDBJ whole genome shotgun (WGS) entry which is preliminary data.</text>
</comment>
<sequence>QQDNGSCQGSRCRRVYIWRSCATLPVASGLFVDAVGGISTPLTDDQAPKLVTRCEKSRTDTVENAEMRNNWQLDPKYVQFKNPLWQSGMDKLRDSIAERLGYKDPGTMRFAKVAGIWGRSHIETPGDEEPGRYGGHTASSATESVRRRQNLSRLRKRQRRGRIFATIRRLLRRCGVCVGEGDKGISLDSVVFHLLATDNAPLK</sequence>
<reference evidence="2" key="1">
    <citation type="submission" date="2021-01" db="EMBL/GenBank/DDBJ databases">
        <title>Phytophthora aleatoria, a newly-described species from Pinus radiata is distinct from Phytophthora cactorum isolates based on comparative genomics.</title>
        <authorList>
            <person name="Mcdougal R."/>
            <person name="Panda P."/>
            <person name="Williams N."/>
            <person name="Studholme D.J."/>
        </authorList>
    </citation>
    <scope>NUCLEOTIDE SEQUENCE</scope>
    <source>
        <strain evidence="2">NZFS 3830</strain>
    </source>
</reference>